<keyword evidence="3 5" id="KW-0238">DNA-binding</keyword>
<evidence type="ECO:0000256" key="3">
    <source>
        <dbReference type="ARBA" id="ARBA00023125"/>
    </source>
</evidence>
<evidence type="ECO:0000259" key="7">
    <source>
        <dbReference type="PROSITE" id="PS51900"/>
    </source>
</evidence>
<dbReference type="InterPro" id="IPR025269">
    <property type="entry name" value="SAM-like_dom"/>
</dbReference>
<accession>A0A1Q6HR28</accession>
<sequence length="404" mass="46396">MATVKIKFRPSSVDGREGTVYYQVIHGRVARQINTSCKLFPAEWSKRHSRIVIASSDEDRRQYLLLLDKKIAEDTDRLENVITALERKGGTFTADDVTSAFYDGHCGLSFSVFMREVTNGLKRLGKIRTSETYTSTLNSFMRFMEGRDIPPCDMDSDLMIAYEAWLKSGGVSMNTISFYTRNLRAVYNRAVEKELVIQRFPFRHVYTGVERTTKRAVPLRAIKQLMTLDLSLHPAKRFARDMLLLSFYTRGMSMIDMVFLKKKDLNNGILSYRRKKTGQQLFVKWEPCMQEIVDRYNIPGSPYLLPIIARPGMDERKQYINASHRINRYLKAIGKELGLSVPLTHYVARHSWASAARSKNIPISVISESMGHDSENTTRIYLTTLDTATIDKANRLILNSLCRE</sequence>
<gene>
    <name evidence="8" type="ORF">BHV79_17470</name>
</gene>
<evidence type="ECO:0000256" key="2">
    <source>
        <dbReference type="ARBA" id="ARBA00022908"/>
    </source>
</evidence>
<reference evidence="8 9" key="1">
    <citation type="journal article" date="2016" name="Nat. Biotechnol.">
        <title>Measurement of bacterial replication rates in microbial communities.</title>
        <authorList>
            <person name="Brown C.T."/>
            <person name="Olm M.R."/>
            <person name="Thomas B.C."/>
            <person name="Banfield J.F."/>
        </authorList>
    </citation>
    <scope>NUCLEOTIDE SEQUENCE [LARGE SCALE GENOMIC DNA]</scope>
    <source>
        <strain evidence="8">45_41</strain>
    </source>
</reference>
<dbReference type="GO" id="GO:0015074">
    <property type="term" value="P:DNA integration"/>
    <property type="evidence" value="ECO:0007669"/>
    <property type="project" value="UniProtKB-KW"/>
</dbReference>
<comment type="caution">
    <text evidence="8">The sequence shown here is derived from an EMBL/GenBank/DDBJ whole genome shotgun (WGS) entry which is preliminary data.</text>
</comment>
<dbReference type="Pfam" id="PF00589">
    <property type="entry name" value="Phage_integrase"/>
    <property type="match status" value="1"/>
</dbReference>
<feature type="domain" description="Tyr recombinase" evidence="6">
    <location>
        <begin position="212"/>
        <end position="395"/>
    </location>
</feature>
<dbReference type="InterPro" id="IPR044068">
    <property type="entry name" value="CB"/>
</dbReference>
<evidence type="ECO:0000313" key="9">
    <source>
        <dbReference type="Proteomes" id="UP000186549"/>
    </source>
</evidence>
<dbReference type="PANTHER" id="PTHR30349:SF64">
    <property type="entry name" value="PROPHAGE INTEGRASE INTD-RELATED"/>
    <property type="match status" value="1"/>
</dbReference>
<dbReference type="InterPro" id="IPR010998">
    <property type="entry name" value="Integrase_recombinase_N"/>
</dbReference>
<evidence type="ECO:0000256" key="4">
    <source>
        <dbReference type="ARBA" id="ARBA00023172"/>
    </source>
</evidence>
<keyword evidence="2" id="KW-0229">DNA integration</keyword>
<dbReference type="CDD" id="cd01185">
    <property type="entry name" value="INTN1_C_like"/>
    <property type="match status" value="1"/>
</dbReference>
<organism evidence="8 9">
    <name type="scientific">Bacteroides uniformis</name>
    <dbReference type="NCBI Taxonomy" id="820"/>
    <lineage>
        <taxon>Bacteria</taxon>
        <taxon>Pseudomonadati</taxon>
        <taxon>Bacteroidota</taxon>
        <taxon>Bacteroidia</taxon>
        <taxon>Bacteroidales</taxon>
        <taxon>Bacteroidaceae</taxon>
        <taxon>Bacteroides</taxon>
    </lineage>
</organism>
<dbReference type="GO" id="GO:0003677">
    <property type="term" value="F:DNA binding"/>
    <property type="evidence" value="ECO:0007669"/>
    <property type="project" value="UniProtKB-UniRule"/>
</dbReference>
<feature type="domain" description="Core-binding (CB)" evidence="7">
    <location>
        <begin position="119"/>
        <end position="191"/>
    </location>
</feature>
<dbReference type="InterPro" id="IPR011010">
    <property type="entry name" value="DNA_brk_join_enz"/>
</dbReference>
<dbReference type="AlphaFoldDB" id="A0A1Q6HR28"/>
<evidence type="ECO:0000313" key="8">
    <source>
        <dbReference type="EMBL" id="OKZ28959.1"/>
    </source>
</evidence>
<protein>
    <submittedName>
        <fullName evidence="8">Integrase</fullName>
    </submittedName>
</protein>
<dbReference type="Gene3D" id="1.10.443.10">
    <property type="entry name" value="Intergrase catalytic core"/>
    <property type="match status" value="1"/>
</dbReference>
<dbReference type="Proteomes" id="UP000186549">
    <property type="component" value="Unassembled WGS sequence"/>
</dbReference>
<dbReference type="Pfam" id="PF13102">
    <property type="entry name" value="Phage_int_SAM_5"/>
    <property type="match status" value="1"/>
</dbReference>
<dbReference type="SUPFAM" id="SSF56349">
    <property type="entry name" value="DNA breaking-rejoining enzymes"/>
    <property type="match status" value="1"/>
</dbReference>
<dbReference type="EMBL" id="MNQU01000328">
    <property type="protein sequence ID" value="OKZ28959.1"/>
    <property type="molecule type" value="Genomic_DNA"/>
</dbReference>
<dbReference type="InterPro" id="IPR002104">
    <property type="entry name" value="Integrase_catalytic"/>
</dbReference>
<proteinExistence type="inferred from homology"/>
<evidence type="ECO:0000256" key="1">
    <source>
        <dbReference type="ARBA" id="ARBA00008857"/>
    </source>
</evidence>
<dbReference type="InterPro" id="IPR013762">
    <property type="entry name" value="Integrase-like_cat_sf"/>
</dbReference>
<dbReference type="PROSITE" id="PS51900">
    <property type="entry name" value="CB"/>
    <property type="match status" value="1"/>
</dbReference>
<evidence type="ECO:0000259" key="6">
    <source>
        <dbReference type="PROSITE" id="PS51898"/>
    </source>
</evidence>
<keyword evidence="4" id="KW-0233">DNA recombination</keyword>
<dbReference type="PROSITE" id="PS51898">
    <property type="entry name" value="TYR_RECOMBINASE"/>
    <property type="match status" value="1"/>
</dbReference>
<comment type="similarity">
    <text evidence="1">Belongs to the 'phage' integrase family.</text>
</comment>
<dbReference type="InterPro" id="IPR050090">
    <property type="entry name" value="Tyrosine_recombinase_XerCD"/>
</dbReference>
<dbReference type="GO" id="GO:0006310">
    <property type="term" value="P:DNA recombination"/>
    <property type="evidence" value="ECO:0007669"/>
    <property type="project" value="UniProtKB-KW"/>
</dbReference>
<dbReference type="Gene3D" id="1.10.150.130">
    <property type="match status" value="1"/>
</dbReference>
<evidence type="ECO:0000256" key="5">
    <source>
        <dbReference type="PROSITE-ProRule" id="PRU01248"/>
    </source>
</evidence>
<name>A0A1Q6HR28_BACUN</name>
<dbReference type="PANTHER" id="PTHR30349">
    <property type="entry name" value="PHAGE INTEGRASE-RELATED"/>
    <property type="match status" value="1"/>
</dbReference>